<dbReference type="EMBL" id="UINC01049266">
    <property type="protein sequence ID" value="SVB60837.1"/>
    <property type="molecule type" value="Genomic_DNA"/>
</dbReference>
<name>A0A382FFE1_9ZZZZ</name>
<dbReference type="AlphaFoldDB" id="A0A382FFE1"/>
<feature type="non-terminal residue" evidence="1">
    <location>
        <position position="1"/>
    </location>
</feature>
<evidence type="ECO:0000313" key="1">
    <source>
        <dbReference type="EMBL" id="SVB60837.1"/>
    </source>
</evidence>
<feature type="non-terminal residue" evidence="1">
    <location>
        <position position="529"/>
    </location>
</feature>
<organism evidence="1">
    <name type="scientific">marine metagenome</name>
    <dbReference type="NCBI Taxonomy" id="408172"/>
    <lineage>
        <taxon>unclassified sequences</taxon>
        <taxon>metagenomes</taxon>
        <taxon>ecological metagenomes</taxon>
    </lineage>
</organism>
<protein>
    <submittedName>
        <fullName evidence="1">Uncharacterized protein</fullName>
    </submittedName>
</protein>
<proteinExistence type="predicted"/>
<sequence length="529" mass="52572">ERIIWDDNTSLALSGGLKPGTNGELAWKNPGNLSIGNIVLNGGVLKIGETSGSQTFGLTSNLTLLADSEIYFNGGNILNYSGAEVSVGKVLTLGGNGQLQNTSDLNLGAGGKLKLSEISVAKVITSADSLGLDVADNSTVSSLSVAHTTPVSIASGKTLSGAITVTAGSIKLDQTGTLASAIKMIGGKLDADNSMTISGAVTQAGNAAIDVQSGKTLTFDNGTINTENYQLTLEGAGTVAFPTNASGIVLNNADGIVKLNGTGVTVQAVQVSTAANAGKGILVNKSGTFSNLKISADTELNISNGKTLYGSTEVAADKTLSLTGTGTLKSALSLEGTLEAGANLTVSGAISVADNATVSIPNANTTLTYSGGNLNVGVHTLSIAGAGRFSNSSNSPIVLAVEESVLDLTGSGTITGPVKLDGEGSTLKASGSPTISGDITQSDNATIEVASNQTLSYSGTSLNLGANKLSLTGGGTLSNSNNLVLNNADSLLSLEGIGTIGVVRATVNANSGKGIQAVESATLGSFELA</sequence>
<gene>
    <name evidence="1" type="ORF">METZ01_LOCUS213691</name>
</gene>
<reference evidence="1" key="1">
    <citation type="submission" date="2018-05" db="EMBL/GenBank/DDBJ databases">
        <authorList>
            <person name="Lanie J.A."/>
            <person name="Ng W.-L."/>
            <person name="Kazmierczak K.M."/>
            <person name="Andrzejewski T.M."/>
            <person name="Davidsen T.M."/>
            <person name="Wayne K.J."/>
            <person name="Tettelin H."/>
            <person name="Glass J.I."/>
            <person name="Rusch D."/>
            <person name="Podicherti R."/>
            <person name="Tsui H.-C.T."/>
            <person name="Winkler M.E."/>
        </authorList>
    </citation>
    <scope>NUCLEOTIDE SEQUENCE</scope>
</reference>
<accession>A0A382FFE1</accession>